<sequence length="210" mass="23559">MVTTIPVAPTTTTVVSQVGTNNCRDIFEAGCLIKMEDTKQEEIVGQILTFHQNLGLMVLFSEGTGGGKSLIRFLNMRYFTNIRVVKEAPPNFKPPFSNCQPSEILTRLENEKRKKSQMSLKEPISLDGQKAFLAIFQTIERIRWEGKDIVVMESVRIREPYSPASVELISGDSLDSVVNRRTLEQISKILEQKESIASRVIAATGNKQIK</sequence>
<evidence type="ECO:0000313" key="2">
    <source>
        <dbReference type="WBParaSite" id="RSKR_0000929200.1"/>
    </source>
</evidence>
<evidence type="ECO:0000313" key="1">
    <source>
        <dbReference type="Proteomes" id="UP000095286"/>
    </source>
</evidence>
<reference evidence="2" key="1">
    <citation type="submission" date="2016-11" db="UniProtKB">
        <authorList>
            <consortium name="WormBaseParasite"/>
        </authorList>
    </citation>
    <scope>IDENTIFICATION</scope>
    <source>
        <strain evidence="2">KR3021</strain>
    </source>
</reference>
<organism evidence="1 2">
    <name type="scientific">Rhabditophanes sp. KR3021</name>
    <dbReference type="NCBI Taxonomy" id="114890"/>
    <lineage>
        <taxon>Eukaryota</taxon>
        <taxon>Metazoa</taxon>
        <taxon>Ecdysozoa</taxon>
        <taxon>Nematoda</taxon>
        <taxon>Chromadorea</taxon>
        <taxon>Rhabditida</taxon>
        <taxon>Tylenchina</taxon>
        <taxon>Panagrolaimomorpha</taxon>
        <taxon>Strongyloidoidea</taxon>
        <taxon>Alloionematidae</taxon>
        <taxon>Rhabditophanes</taxon>
    </lineage>
</organism>
<accession>A0AC35UA93</accession>
<dbReference type="WBParaSite" id="RSKR_0000929200.1">
    <property type="protein sequence ID" value="RSKR_0000929200.1"/>
    <property type="gene ID" value="RSKR_0000929200"/>
</dbReference>
<name>A0AC35UA93_9BILA</name>
<proteinExistence type="predicted"/>
<protein>
    <submittedName>
        <fullName evidence="2">AD domain-containing protein</fullName>
    </submittedName>
</protein>
<dbReference type="Proteomes" id="UP000095286">
    <property type="component" value="Unplaced"/>
</dbReference>